<name>A0A0K0EH82_STRER</name>
<dbReference type="WBParaSite" id="SSTP_0000884000.1">
    <property type="protein sequence ID" value="SSTP_0000884000.1"/>
    <property type="gene ID" value="SSTP_0000884000"/>
</dbReference>
<proteinExistence type="predicted"/>
<reference evidence="1" key="1">
    <citation type="submission" date="2015-08" db="UniProtKB">
        <authorList>
            <consortium name="WormBaseParasite"/>
        </authorList>
    </citation>
    <scope>IDENTIFICATION</scope>
</reference>
<evidence type="ECO:0000313" key="1">
    <source>
        <dbReference type="WBParaSite" id="SSTP_0000884000.1"/>
    </source>
</evidence>
<organism evidence="1">
    <name type="scientific">Strongyloides stercoralis</name>
    <name type="common">Threadworm</name>
    <dbReference type="NCBI Taxonomy" id="6248"/>
    <lineage>
        <taxon>Eukaryota</taxon>
        <taxon>Metazoa</taxon>
        <taxon>Ecdysozoa</taxon>
        <taxon>Nematoda</taxon>
        <taxon>Chromadorea</taxon>
        <taxon>Rhabditida</taxon>
        <taxon>Tylenchina</taxon>
        <taxon>Panagrolaimomorpha</taxon>
        <taxon>Strongyloidoidea</taxon>
        <taxon>Strongyloididae</taxon>
        <taxon>Strongyloides</taxon>
    </lineage>
</organism>
<protein>
    <submittedName>
        <fullName evidence="1">Variable lymphocyte receptor B cassette</fullName>
    </submittedName>
</protein>
<accession>A0A0K0EH82</accession>
<sequence>KEFICSNASYNRESSGCYSTGTESGALRLF</sequence>
<dbReference type="AlphaFoldDB" id="A0A0K0EH82"/>